<protein>
    <submittedName>
        <fullName evidence="2">dTDP-glucose 4,6-dehydratase</fullName>
    </submittedName>
</protein>
<dbReference type="SUPFAM" id="SSF51735">
    <property type="entry name" value="NAD(P)-binding Rossmann-fold domains"/>
    <property type="match status" value="1"/>
</dbReference>
<dbReference type="InterPro" id="IPR051783">
    <property type="entry name" value="NAD(P)-dependent_oxidoreduct"/>
</dbReference>
<dbReference type="InterPro" id="IPR001509">
    <property type="entry name" value="Epimerase_deHydtase"/>
</dbReference>
<organism evidence="2 3">
    <name type="scientific">Phytohabitans aurantiacus</name>
    <dbReference type="NCBI Taxonomy" id="3016789"/>
    <lineage>
        <taxon>Bacteria</taxon>
        <taxon>Bacillati</taxon>
        <taxon>Actinomycetota</taxon>
        <taxon>Actinomycetes</taxon>
        <taxon>Micromonosporales</taxon>
        <taxon>Micromonosporaceae</taxon>
    </lineage>
</organism>
<evidence type="ECO:0000313" key="2">
    <source>
        <dbReference type="EMBL" id="GLI02602.1"/>
    </source>
</evidence>
<evidence type="ECO:0000259" key="1">
    <source>
        <dbReference type="Pfam" id="PF01370"/>
    </source>
</evidence>
<dbReference type="Proteomes" id="UP001144280">
    <property type="component" value="Unassembled WGS sequence"/>
</dbReference>
<evidence type="ECO:0000313" key="3">
    <source>
        <dbReference type="Proteomes" id="UP001144280"/>
    </source>
</evidence>
<gene>
    <name evidence="2" type="ORF">Pa4123_78800</name>
</gene>
<dbReference type="InterPro" id="IPR036291">
    <property type="entry name" value="NAD(P)-bd_dom_sf"/>
</dbReference>
<name>A0ABQ5R8Y6_9ACTN</name>
<dbReference type="RefSeq" id="WP_281904197.1">
    <property type="nucleotide sequence ID" value="NZ_BSDI01000065.1"/>
</dbReference>
<feature type="domain" description="NAD-dependent epimerase/dehydratase" evidence="1">
    <location>
        <begin position="3"/>
        <end position="227"/>
    </location>
</feature>
<dbReference type="EMBL" id="BSDI01000065">
    <property type="protein sequence ID" value="GLI02602.1"/>
    <property type="molecule type" value="Genomic_DNA"/>
</dbReference>
<dbReference type="Gene3D" id="3.40.50.720">
    <property type="entry name" value="NAD(P)-binding Rossmann-like Domain"/>
    <property type="match status" value="1"/>
</dbReference>
<keyword evidence="3" id="KW-1185">Reference proteome</keyword>
<reference evidence="2" key="1">
    <citation type="submission" date="2022-12" db="EMBL/GenBank/DDBJ databases">
        <title>New Phytohabitans aurantiacus sp. RD004123 nov., an actinomycete isolated from soil.</title>
        <authorList>
            <person name="Triningsih D.W."/>
            <person name="Harunari E."/>
            <person name="Igarashi Y."/>
        </authorList>
    </citation>
    <scope>NUCLEOTIDE SEQUENCE</scope>
    <source>
        <strain evidence="2">RD004123</strain>
    </source>
</reference>
<dbReference type="Pfam" id="PF01370">
    <property type="entry name" value="Epimerase"/>
    <property type="match status" value="1"/>
</dbReference>
<dbReference type="PANTHER" id="PTHR48079:SF6">
    <property type="entry name" value="NAD(P)-BINDING DOMAIN-CONTAINING PROTEIN-RELATED"/>
    <property type="match status" value="1"/>
</dbReference>
<accession>A0ABQ5R8Y6</accession>
<sequence>MKILLAGATGAIGRPLVTALRAQGHEVLALTRNATARVPGARTVVADVLDRDALLKAVDPISADVVIHQLTALSKPPARYADMDMTNRLRTTGTAHLLQAAQAVGARRFLTQSMVPGYGYTDHGSRVLTENDPFGRQREGKTAPIVAAMQSTEQQVLTADGIEGIALRYGAFYGLTGSEALITALRAGKLPIPKDGGRIMSWIHLSDAAAATVAAMNKGTAGQAYNIVDDEPTTWGQMITEHAKTAGTKPPKRLPDWLIRLAAPYFAVLMIDTNLRASNAKAKTELGWKPELPTYREGVRAPRTSALMAP</sequence>
<proteinExistence type="predicted"/>
<comment type="caution">
    <text evidence="2">The sequence shown here is derived from an EMBL/GenBank/DDBJ whole genome shotgun (WGS) entry which is preliminary data.</text>
</comment>
<dbReference type="PANTHER" id="PTHR48079">
    <property type="entry name" value="PROTEIN YEEZ"/>
    <property type="match status" value="1"/>
</dbReference>